<dbReference type="Pfam" id="PF12822">
    <property type="entry name" value="ECF_trnsprt"/>
    <property type="match status" value="1"/>
</dbReference>
<dbReference type="GO" id="GO:0005886">
    <property type="term" value="C:plasma membrane"/>
    <property type="evidence" value="ECO:0007669"/>
    <property type="project" value="UniProtKB-SubCell"/>
</dbReference>
<protein>
    <recommendedName>
        <fullName evidence="8">Riboflavin transporter</fullName>
    </recommendedName>
</protein>
<gene>
    <name evidence="11" type="primary">ribU</name>
    <name evidence="10" type="ORF">BU200_06110</name>
    <name evidence="11" type="ORF">NCTC12957_02054</name>
</gene>
<feature type="transmembrane region" description="Helical" evidence="9">
    <location>
        <begin position="77"/>
        <end position="96"/>
    </location>
</feature>
<evidence type="ECO:0000256" key="9">
    <source>
        <dbReference type="SAM" id="Phobius"/>
    </source>
</evidence>
<evidence type="ECO:0000256" key="1">
    <source>
        <dbReference type="ARBA" id="ARBA00004651"/>
    </source>
</evidence>
<dbReference type="EMBL" id="UHEN01000001">
    <property type="protein sequence ID" value="SUN08459.1"/>
    <property type="molecule type" value="Genomic_DNA"/>
</dbReference>
<dbReference type="EMBL" id="MSJL01000024">
    <property type="protein sequence ID" value="OLF49644.1"/>
    <property type="molecule type" value="Genomic_DNA"/>
</dbReference>
<proteinExistence type="inferred from homology"/>
<keyword evidence="6 9" id="KW-1133">Transmembrane helix</keyword>
<evidence type="ECO:0000256" key="7">
    <source>
        <dbReference type="ARBA" id="ARBA00023136"/>
    </source>
</evidence>
<evidence type="ECO:0000256" key="3">
    <source>
        <dbReference type="ARBA" id="ARBA00022448"/>
    </source>
</evidence>
<evidence type="ECO:0000256" key="4">
    <source>
        <dbReference type="ARBA" id="ARBA00022475"/>
    </source>
</evidence>
<evidence type="ECO:0000313" key="10">
    <source>
        <dbReference type="EMBL" id="OLF49644.1"/>
    </source>
</evidence>
<feature type="transmembrane region" description="Helical" evidence="9">
    <location>
        <begin position="151"/>
        <end position="175"/>
    </location>
</feature>
<comment type="subcellular location">
    <subcellularLocation>
        <location evidence="1">Cell membrane</location>
        <topology evidence="1">Multi-pass membrane protein</topology>
    </subcellularLocation>
</comment>
<keyword evidence="4 8" id="KW-1003">Cell membrane</keyword>
<comment type="similarity">
    <text evidence="2 8">Belongs to the prokaryotic riboflavin transporter (P-RFT) (TC 2.A.87) family.</text>
</comment>
<reference evidence="11 13" key="3">
    <citation type="submission" date="2018-06" db="EMBL/GenBank/DDBJ databases">
        <authorList>
            <consortium name="Pathogen Informatics"/>
            <person name="Doyle S."/>
        </authorList>
    </citation>
    <scope>NUCLEOTIDE SEQUENCE [LARGE SCALE GENOMIC DNA]</scope>
    <source>
        <strain evidence="11 13">NCTC12957</strain>
    </source>
</reference>
<dbReference type="AlphaFoldDB" id="A0A1Q8ECW7"/>
<evidence type="ECO:0000313" key="11">
    <source>
        <dbReference type="EMBL" id="SUN08459.1"/>
    </source>
</evidence>
<evidence type="ECO:0000313" key="13">
    <source>
        <dbReference type="Proteomes" id="UP000255213"/>
    </source>
</evidence>
<keyword evidence="3 8" id="KW-0813">Transport</keyword>
<reference evidence="12" key="1">
    <citation type="submission" date="2016-12" db="EMBL/GenBank/DDBJ databases">
        <authorList>
            <person name="Gulvik C.A."/>
        </authorList>
    </citation>
    <scope>NUCLEOTIDE SEQUENCE [LARGE SCALE GENOMIC DNA]</scope>
    <source>
        <strain evidence="12">ATCC 51725</strain>
    </source>
</reference>
<keyword evidence="12" id="KW-1185">Reference proteome</keyword>
<dbReference type="PIRSF" id="PIRSF037778">
    <property type="entry name" value="UCP037778_transp_RibU"/>
    <property type="match status" value="1"/>
</dbReference>
<keyword evidence="5 9" id="KW-0812">Transmembrane</keyword>
<feature type="transmembrane region" description="Helical" evidence="9">
    <location>
        <begin position="6"/>
        <end position="28"/>
    </location>
</feature>
<dbReference type="InterPro" id="IPR024529">
    <property type="entry name" value="ECF_trnsprt_substrate-spec"/>
</dbReference>
<feature type="transmembrane region" description="Helical" evidence="9">
    <location>
        <begin position="108"/>
        <end position="131"/>
    </location>
</feature>
<dbReference type="Gene3D" id="1.10.1760.20">
    <property type="match status" value="1"/>
</dbReference>
<evidence type="ECO:0000256" key="6">
    <source>
        <dbReference type="ARBA" id="ARBA00022989"/>
    </source>
</evidence>
<name>A0A1Q8ECW7_STRAI</name>
<dbReference type="GO" id="GO:0032217">
    <property type="term" value="F:riboflavin transmembrane transporter activity"/>
    <property type="evidence" value="ECO:0007669"/>
    <property type="project" value="UniProtKB-UniRule"/>
</dbReference>
<organism evidence="10 12">
    <name type="scientific">Streptococcus acidominimus</name>
    <dbReference type="NCBI Taxonomy" id="1326"/>
    <lineage>
        <taxon>Bacteria</taxon>
        <taxon>Bacillati</taxon>
        <taxon>Bacillota</taxon>
        <taxon>Bacilli</taxon>
        <taxon>Lactobacillales</taxon>
        <taxon>Streptococcaceae</taxon>
        <taxon>Streptococcus</taxon>
    </lineage>
</organism>
<dbReference type="RefSeq" id="WP_075099333.1">
    <property type="nucleotide sequence ID" value="NZ_MSJL01000024.1"/>
</dbReference>
<dbReference type="PANTHER" id="PTHR38438">
    <property type="entry name" value="RIBOFLAVIN TRANSPORTER RIBU"/>
    <property type="match status" value="1"/>
</dbReference>
<dbReference type="InterPro" id="IPR025720">
    <property type="entry name" value="RibU"/>
</dbReference>
<dbReference type="Proteomes" id="UP000186437">
    <property type="component" value="Unassembled WGS sequence"/>
</dbReference>
<accession>A0A1Q8ECW7</accession>
<dbReference type="Proteomes" id="UP000255213">
    <property type="component" value="Unassembled WGS sequence"/>
</dbReference>
<dbReference type="PANTHER" id="PTHR38438:SF1">
    <property type="entry name" value="RIBOFLAVIN TRANSPORTER RIBU"/>
    <property type="match status" value="1"/>
</dbReference>
<evidence type="ECO:0000256" key="2">
    <source>
        <dbReference type="ARBA" id="ARBA00005540"/>
    </source>
</evidence>
<evidence type="ECO:0000313" key="12">
    <source>
        <dbReference type="Proteomes" id="UP000186437"/>
    </source>
</evidence>
<reference evidence="10" key="2">
    <citation type="submission" date="2016-12" db="EMBL/GenBank/DDBJ databases">
        <authorList>
            <person name="Song W.-J."/>
            <person name="Kurnit D.M."/>
        </authorList>
    </citation>
    <scope>NUCLEOTIDE SEQUENCE [LARGE SCALE GENOMIC DNA]</scope>
    <source>
        <strain evidence="10">ATCC 51725</strain>
    </source>
</reference>
<dbReference type="OrthoDB" id="9809216at2"/>
<keyword evidence="7 8" id="KW-0472">Membrane</keyword>
<evidence type="ECO:0000256" key="8">
    <source>
        <dbReference type="PIRNR" id="PIRNR037778"/>
    </source>
</evidence>
<comment type="function">
    <text evidence="8">Probably a riboflavin-binding protein that interacts with the energy-coupling factor (ECF) ABC-transporter complex.</text>
</comment>
<sequence>MTNTRKMALIAILSAVSFLLMYLKFPLIPSASFLEIDFSIIPILIGMLVLDLGSAFSILLIRTVLKFLFNNNGPSTVIGLPMNIAALAVFMVALYVMWSKKQTLKHYLIASSVGTLGLTLAMLVLNYVYAIPVYAAFANFDIRQILGVSNYLFAMVLPFNLLQGVIFSILFYLVYRAGQPILRKL</sequence>
<evidence type="ECO:0000256" key="5">
    <source>
        <dbReference type="ARBA" id="ARBA00022692"/>
    </source>
</evidence>
<feature type="transmembrane region" description="Helical" evidence="9">
    <location>
        <begin position="40"/>
        <end position="65"/>
    </location>
</feature>